<evidence type="ECO:0000256" key="2">
    <source>
        <dbReference type="SAM" id="MobiDB-lite"/>
    </source>
</evidence>
<comment type="caution">
    <text evidence="3">The sequence shown here is derived from an EMBL/GenBank/DDBJ whole genome shotgun (WGS) entry which is preliminary data.</text>
</comment>
<dbReference type="Proteomes" id="UP001397290">
    <property type="component" value="Unassembled WGS sequence"/>
</dbReference>
<feature type="compositionally biased region" description="Basic and acidic residues" evidence="2">
    <location>
        <begin position="257"/>
        <end position="275"/>
    </location>
</feature>
<keyword evidence="1" id="KW-0175">Coiled coil</keyword>
<accession>A0AAW0S8W0</accession>
<dbReference type="EMBL" id="JAAHCF010000006">
    <property type="protein sequence ID" value="KAK8150783.1"/>
    <property type="molecule type" value="Genomic_DNA"/>
</dbReference>
<evidence type="ECO:0000313" key="3">
    <source>
        <dbReference type="EMBL" id="KAK8150783.1"/>
    </source>
</evidence>
<evidence type="ECO:0000313" key="4">
    <source>
        <dbReference type="Proteomes" id="UP001397290"/>
    </source>
</evidence>
<gene>
    <name evidence="3" type="ORF">G3M48_008112</name>
</gene>
<feature type="compositionally biased region" description="Basic and acidic residues" evidence="2">
    <location>
        <begin position="220"/>
        <end position="230"/>
    </location>
</feature>
<organism evidence="3 4">
    <name type="scientific">Beauveria asiatica</name>
    <dbReference type="NCBI Taxonomy" id="1069075"/>
    <lineage>
        <taxon>Eukaryota</taxon>
        <taxon>Fungi</taxon>
        <taxon>Dikarya</taxon>
        <taxon>Ascomycota</taxon>
        <taxon>Pezizomycotina</taxon>
        <taxon>Sordariomycetes</taxon>
        <taxon>Hypocreomycetidae</taxon>
        <taxon>Hypocreales</taxon>
        <taxon>Cordycipitaceae</taxon>
        <taxon>Beauveria</taxon>
    </lineage>
</organism>
<feature type="region of interest" description="Disordered" evidence="2">
    <location>
        <begin position="256"/>
        <end position="275"/>
    </location>
</feature>
<keyword evidence="4" id="KW-1185">Reference proteome</keyword>
<feature type="region of interest" description="Disordered" evidence="2">
    <location>
        <begin position="1"/>
        <end position="39"/>
    </location>
</feature>
<evidence type="ECO:0000256" key="1">
    <source>
        <dbReference type="SAM" id="Coils"/>
    </source>
</evidence>
<name>A0AAW0S8W0_9HYPO</name>
<reference evidence="3 4" key="1">
    <citation type="submission" date="2020-02" db="EMBL/GenBank/DDBJ databases">
        <title>Comparative genomics of the hypocrealean fungal genus Beauvera.</title>
        <authorList>
            <person name="Showalter D.N."/>
            <person name="Bushley K.E."/>
            <person name="Rehner S.A."/>
        </authorList>
    </citation>
    <scope>NUCLEOTIDE SEQUENCE [LARGE SCALE GENOMIC DNA]</scope>
    <source>
        <strain evidence="3 4">ARSEF4384</strain>
    </source>
</reference>
<protein>
    <submittedName>
        <fullName evidence="3">Uncharacterized protein</fullName>
    </submittedName>
</protein>
<dbReference type="AlphaFoldDB" id="A0AAW0S8W0"/>
<sequence length="348" mass="39154">MKLPVASVSTKEAAARSPDYSHQSVFDWASPDEERDNPKKVDEFGYPLASFHELRTRESNKEPGNWTVEHAIHVARWEFHQAGYTLTQLGESSFRMQNDELEDIIEILRFMPLKFDPECLSFAQASARVVSFLEKTAHLAVETMSNKTSLTETACRVYPCVLPTMNLFLAAKFSLPTGALPESLLQNLKTLDSSDYLELEATQKKATSLTKRKTILKVGDDAEHQAEKDANQSLDAAPSKNMSFDSGSSQVLINRTINDRDQKSKDSKHDKKHKLSDDHLDVTFEAAVEKKLAPYEVLLDDYAELADLLVQCLNRFSDLREKAAQLKQRRAELKAAAAPNHHSSKTRS</sequence>
<proteinExistence type="predicted"/>
<feature type="region of interest" description="Disordered" evidence="2">
    <location>
        <begin position="220"/>
        <end position="247"/>
    </location>
</feature>
<feature type="coiled-coil region" evidence="1">
    <location>
        <begin position="309"/>
        <end position="336"/>
    </location>
</feature>